<name>A0A8S4PT87_OWEFU</name>
<feature type="compositionally biased region" description="Basic and acidic residues" evidence="1">
    <location>
        <begin position="8"/>
        <end position="27"/>
    </location>
</feature>
<reference evidence="2" key="1">
    <citation type="submission" date="2022-03" db="EMBL/GenBank/DDBJ databases">
        <authorList>
            <person name="Martin C."/>
        </authorList>
    </citation>
    <scope>NUCLEOTIDE SEQUENCE</scope>
</reference>
<feature type="non-terminal residue" evidence="2">
    <location>
        <position position="264"/>
    </location>
</feature>
<sequence>MAKSKAQRMKEYRERKKQEMGEDWLKKERERVKKYYIPLELLPAKDRKRKQAINRNNWQNFRNKRQKPNDSSTPQPSSSSENEVTSTTGYLQLPSLMDSIDKSRKSSGRKRVNRALSRAHGKIKRLQKTSAKNRKIISRLRKKVNDLKPANTPRSKTDKLLKKSGFSPSKVPRTIRKKLIFSECVSDELKQSNQKKPISGRILKKYKLANQLRNSGYTWRKLREKKARKIGNQKKYDEIRSDVIEFFERDDNSRMMPGKQDFSK</sequence>
<organism evidence="2 3">
    <name type="scientific">Owenia fusiformis</name>
    <name type="common">Polychaete worm</name>
    <dbReference type="NCBI Taxonomy" id="6347"/>
    <lineage>
        <taxon>Eukaryota</taxon>
        <taxon>Metazoa</taxon>
        <taxon>Spiralia</taxon>
        <taxon>Lophotrochozoa</taxon>
        <taxon>Annelida</taxon>
        <taxon>Polychaeta</taxon>
        <taxon>Sedentaria</taxon>
        <taxon>Canalipalpata</taxon>
        <taxon>Sabellida</taxon>
        <taxon>Oweniida</taxon>
        <taxon>Oweniidae</taxon>
        <taxon>Owenia</taxon>
    </lineage>
</organism>
<feature type="compositionally biased region" description="Low complexity" evidence="1">
    <location>
        <begin position="71"/>
        <end position="88"/>
    </location>
</feature>
<dbReference type="OrthoDB" id="79252at2759"/>
<comment type="caution">
    <text evidence="2">The sequence shown here is derived from an EMBL/GenBank/DDBJ whole genome shotgun (WGS) entry which is preliminary data.</text>
</comment>
<protein>
    <submittedName>
        <fullName evidence="2">Uncharacterized protein</fullName>
    </submittedName>
</protein>
<evidence type="ECO:0000313" key="3">
    <source>
        <dbReference type="Proteomes" id="UP000749559"/>
    </source>
</evidence>
<feature type="compositionally biased region" description="Basic residues" evidence="1">
    <location>
        <begin position="105"/>
        <end position="130"/>
    </location>
</feature>
<feature type="region of interest" description="Disordered" evidence="1">
    <location>
        <begin position="1"/>
        <end position="27"/>
    </location>
</feature>
<evidence type="ECO:0000256" key="1">
    <source>
        <dbReference type="SAM" id="MobiDB-lite"/>
    </source>
</evidence>
<feature type="region of interest" description="Disordered" evidence="1">
    <location>
        <begin position="40"/>
        <end position="130"/>
    </location>
</feature>
<keyword evidence="3" id="KW-1185">Reference proteome</keyword>
<dbReference type="AlphaFoldDB" id="A0A8S4PT87"/>
<dbReference type="Proteomes" id="UP000749559">
    <property type="component" value="Unassembled WGS sequence"/>
</dbReference>
<feature type="region of interest" description="Disordered" evidence="1">
    <location>
        <begin position="147"/>
        <end position="168"/>
    </location>
</feature>
<dbReference type="EMBL" id="CAIIXF020000010">
    <property type="protein sequence ID" value="CAH1797249.1"/>
    <property type="molecule type" value="Genomic_DNA"/>
</dbReference>
<proteinExistence type="predicted"/>
<evidence type="ECO:0000313" key="2">
    <source>
        <dbReference type="EMBL" id="CAH1797249.1"/>
    </source>
</evidence>
<accession>A0A8S4PT87</accession>
<gene>
    <name evidence="2" type="ORF">OFUS_LOCUS21576</name>
</gene>